<keyword evidence="4" id="KW-1185">Reference proteome</keyword>
<reference evidence="3 4" key="1">
    <citation type="journal article" date="2020" name="Microorganisms">
        <title>Osmotic Adaptation and Compatible Solute Biosynthesis of Phototrophic Bacteria as Revealed from Genome Analyses.</title>
        <authorList>
            <person name="Imhoff J.F."/>
            <person name="Rahn T."/>
            <person name="Kunzel S."/>
            <person name="Keller A."/>
            <person name="Neulinger S.C."/>
        </authorList>
    </citation>
    <scope>NUCLEOTIDE SEQUENCE [LARGE SCALE GENOMIC DNA]</scope>
    <source>
        <strain evidence="3 4">DSM 21303</strain>
    </source>
</reference>
<dbReference type="EMBL" id="NRSD01000010">
    <property type="protein sequence ID" value="MBK1645166.1"/>
    <property type="molecule type" value="Genomic_DNA"/>
</dbReference>
<dbReference type="SMART" id="SM00897">
    <property type="entry name" value="FIST"/>
    <property type="match status" value="1"/>
</dbReference>
<evidence type="ECO:0008006" key="5">
    <source>
        <dbReference type="Google" id="ProtNLM"/>
    </source>
</evidence>
<evidence type="ECO:0000313" key="3">
    <source>
        <dbReference type="EMBL" id="MBK1645166.1"/>
    </source>
</evidence>
<dbReference type="Proteomes" id="UP001138802">
    <property type="component" value="Unassembled WGS sequence"/>
</dbReference>
<dbReference type="Pfam" id="PF10442">
    <property type="entry name" value="FIST_C"/>
    <property type="match status" value="1"/>
</dbReference>
<dbReference type="SMART" id="SM01204">
    <property type="entry name" value="FIST_C"/>
    <property type="match status" value="1"/>
</dbReference>
<gene>
    <name evidence="3" type="ORF">CKO25_11010</name>
</gene>
<name>A0A9X0WI52_9GAMM</name>
<accession>A0A9X0WI52</accession>
<feature type="domain" description="FIST C-domain" evidence="2">
    <location>
        <begin position="230"/>
        <end position="379"/>
    </location>
</feature>
<evidence type="ECO:0000259" key="2">
    <source>
        <dbReference type="SMART" id="SM01204"/>
    </source>
</evidence>
<sequence length="398" mass="41627">MMKMASAAAMAESTHEAVESCIAHICAEGVSEPDYLMAQADARHDLHALAQALRNHWPNARLHLATSCHGSFTETALAMGPQPGLCLFAIADAEGDYGTAGGELGGDARAAAATLTRAALRDAGRFGESPTLVWMSSAPGEEEDLIAGIQDVVSDTTPIVGGSAADNEIAGQWRMSDGETVVSQGLVLSVLFPSGKVGAAFHSGYMPTMHSGRITGCDGRRLLELDHRPAAQVYAEWTEGAIAVPSTGSENVLMSTSLWPLGRTMSTLGGADVYILSHPETIRADGSMTLFTGVAEGEEMVLMRGTIDALVNRPVLVAQAAARVGEIAREDIAGMILVFCAGCMLTVQARMDQVRAALAEALPGVPIIAAFTFGEQGPAVANHNRHGNLMISSVVFSR</sequence>
<proteinExistence type="predicted"/>
<dbReference type="RefSeq" id="WP_200387974.1">
    <property type="nucleotide sequence ID" value="NZ_NRSD01000010.1"/>
</dbReference>
<dbReference type="PANTHER" id="PTHR40252:SF2">
    <property type="entry name" value="BLR0328 PROTEIN"/>
    <property type="match status" value="1"/>
</dbReference>
<comment type="caution">
    <text evidence="3">The sequence shown here is derived from an EMBL/GenBank/DDBJ whole genome shotgun (WGS) entry which is preliminary data.</text>
</comment>
<dbReference type="Pfam" id="PF08495">
    <property type="entry name" value="FIST"/>
    <property type="match status" value="1"/>
</dbReference>
<protein>
    <recommendedName>
        <fullName evidence="5">Histidine kinase</fullName>
    </recommendedName>
</protein>
<evidence type="ECO:0000259" key="1">
    <source>
        <dbReference type="SMART" id="SM00897"/>
    </source>
</evidence>
<evidence type="ECO:0000313" key="4">
    <source>
        <dbReference type="Proteomes" id="UP001138802"/>
    </source>
</evidence>
<dbReference type="PANTHER" id="PTHR40252">
    <property type="entry name" value="BLR0328 PROTEIN"/>
    <property type="match status" value="1"/>
</dbReference>
<dbReference type="InterPro" id="IPR013702">
    <property type="entry name" value="FIST_domain_N"/>
</dbReference>
<dbReference type="AlphaFoldDB" id="A0A9X0WI52"/>
<organism evidence="3 4">
    <name type="scientific">Thiocapsa imhoffii</name>
    <dbReference type="NCBI Taxonomy" id="382777"/>
    <lineage>
        <taxon>Bacteria</taxon>
        <taxon>Pseudomonadati</taxon>
        <taxon>Pseudomonadota</taxon>
        <taxon>Gammaproteobacteria</taxon>
        <taxon>Chromatiales</taxon>
        <taxon>Chromatiaceae</taxon>
        <taxon>Thiocapsa</taxon>
    </lineage>
</organism>
<dbReference type="InterPro" id="IPR019494">
    <property type="entry name" value="FIST_C"/>
</dbReference>
<feature type="domain" description="FIST" evidence="1">
    <location>
        <begin position="32"/>
        <end position="229"/>
    </location>
</feature>